<reference evidence="4 5" key="1">
    <citation type="submission" date="2015-04" db="EMBL/GenBank/DDBJ databases">
        <title>Draft Genome Sequence of the Novel Agar-Digesting Marine Bacterium Q1.</title>
        <authorList>
            <person name="Li Y."/>
            <person name="Li D."/>
            <person name="Chen G."/>
            <person name="Du Z."/>
        </authorList>
    </citation>
    <scope>NUCLEOTIDE SEQUENCE [LARGE SCALE GENOMIC DNA]</scope>
    <source>
        <strain evidence="4 5">Q1</strain>
    </source>
</reference>
<keyword evidence="5" id="KW-1185">Reference proteome</keyword>
<dbReference type="GO" id="GO:0000160">
    <property type="term" value="P:phosphorelay signal transduction system"/>
    <property type="evidence" value="ECO:0007669"/>
    <property type="project" value="InterPro"/>
</dbReference>
<accession>A0A0J8GSX1</accession>
<dbReference type="RefSeq" id="WP_048691035.1">
    <property type="nucleotide sequence ID" value="NZ_KQ130486.1"/>
</dbReference>
<evidence type="ECO:0000256" key="2">
    <source>
        <dbReference type="PROSITE-ProRule" id="PRU00169"/>
    </source>
</evidence>
<dbReference type="PANTHER" id="PTHR44591">
    <property type="entry name" value="STRESS RESPONSE REGULATOR PROTEIN 1"/>
    <property type="match status" value="1"/>
</dbReference>
<dbReference type="SUPFAM" id="SSF52172">
    <property type="entry name" value="CheY-like"/>
    <property type="match status" value="1"/>
</dbReference>
<dbReference type="SMART" id="SM00448">
    <property type="entry name" value="REC"/>
    <property type="match status" value="1"/>
</dbReference>
<evidence type="ECO:0000313" key="4">
    <source>
        <dbReference type="EMBL" id="KMT65890.1"/>
    </source>
</evidence>
<dbReference type="EMBL" id="LAZL01000008">
    <property type="protein sequence ID" value="KMT65890.1"/>
    <property type="molecule type" value="Genomic_DNA"/>
</dbReference>
<dbReference type="PANTHER" id="PTHR44591:SF25">
    <property type="entry name" value="CHEMOTAXIS TWO-COMPONENT RESPONSE REGULATOR"/>
    <property type="match status" value="1"/>
</dbReference>
<name>A0A0J8GSX1_9ALTE</name>
<protein>
    <recommendedName>
        <fullName evidence="3">Response regulatory domain-containing protein</fullName>
    </recommendedName>
</protein>
<evidence type="ECO:0000259" key="3">
    <source>
        <dbReference type="PROSITE" id="PS50110"/>
    </source>
</evidence>
<organism evidence="4 5">
    <name type="scientific">Catenovulum maritimum</name>
    <dbReference type="NCBI Taxonomy" id="1513271"/>
    <lineage>
        <taxon>Bacteria</taxon>
        <taxon>Pseudomonadati</taxon>
        <taxon>Pseudomonadota</taxon>
        <taxon>Gammaproteobacteria</taxon>
        <taxon>Alteromonadales</taxon>
        <taxon>Alteromonadaceae</taxon>
        <taxon>Catenovulum</taxon>
    </lineage>
</organism>
<proteinExistence type="predicted"/>
<dbReference type="InterPro" id="IPR011006">
    <property type="entry name" value="CheY-like_superfamily"/>
</dbReference>
<feature type="modified residue" description="4-aspartylphosphate" evidence="2">
    <location>
        <position position="51"/>
    </location>
</feature>
<evidence type="ECO:0000313" key="5">
    <source>
        <dbReference type="Proteomes" id="UP000037600"/>
    </source>
</evidence>
<gene>
    <name evidence="4" type="ORF">XM47_06765</name>
</gene>
<dbReference type="InterPro" id="IPR001789">
    <property type="entry name" value="Sig_transdc_resp-reg_receiver"/>
</dbReference>
<comment type="caution">
    <text evidence="4">The sequence shown here is derived from an EMBL/GenBank/DDBJ whole genome shotgun (WGS) entry which is preliminary data.</text>
</comment>
<dbReference type="Proteomes" id="UP000037600">
    <property type="component" value="Unassembled WGS sequence"/>
</dbReference>
<evidence type="ECO:0000256" key="1">
    <source>
        <dbReference type="ARBA" id="ARBA00022553"/>
    </source>
</evidence>
<sequence length="122" mass="13850">MKLLLVEDNAQVRAEIASYLSQFPIQIDEAENGLTAFNKAKSDKYDIVITDYKMPYIDGLKLIDNLENSLDYQAEQILLLTTDNSHEFKNKAKSLAINWLAKPVNRKSIEDFINQTLVVDAA</sequence>
<dbReference type="Pfam" id="PF00072">
    <property type="entry name" value="Response_reg"/>
    <property type="match status" value="1"/>
</dbReference>
<keyword evidence="1 2" id="KW-0597">Phosphoprotein</keyword>
<dbReference type="OrthoDB" id="9800897at2"/>
<dbReference type="Gene3D" id="3.40.50.2300">
    <property type="match status" value="1"/>
</dbReference>
<dbReference type="AlphaFoldDB" id="A0A0J8GSX1"/>
<dbReference type="STRING" id="1513271.XM47_06765"/>
<dbReference type="InterPro" id="IPR050595">
    <property type="entry name" value="Bact_response_regulator"/>
</dbReference>
<dbReference type="PROSITE" id="PS50110">
    <property type="entry name" value="RESPONSE_REGULATORY"/>
    <property type="match status" value="1"/>
</dbReference>
<feature type="domain" description="Response regulatory" evidence="3">
    <location>
        <begin position="2"/>
        <end position="117"/>
    </location>
</feature>